<dbReference type="PANTHER" id="PTHR31672:SF13">
    <property type="entry name" value="F-BOX PROTEIN CPR30-LIKE"/>
    <property type="match status" value="1"/>
</dbReference>
<name>A0AAV1EDK5_OLDCO</name>
<evidence type="ECO:0000313" key="2">
    <source>
        <dbReference type="EMBL" id="CAI9117815.1"/>
    </source>
</evidence>
<evidence type="ECO:0000313" key="3">
    <source>
        <dbReference type="Proteomes" id="UP001161247"/>
    </source>
</evidence>
<protein>
    <submittedName>
        <fullName evidence="2">OLC1v1019300C1</fullName>
    </submittedName>
</protein>
<feature type="domain" description="F-box" evidence="1">
    <location>
        <begin position="22"/>
        <end position="62"/>
    </location>
</feature>
<dbReference type="AlphaFoldDB" id="A0AAV1EDK5"/>
<dbReference type="InterPro" id="IPR050796">
    <property type="entry name" value="SCF_F-box_component"/>
</dbReference>
<organism evidence="2 3">
    <name type="scientific">Oldenlandia corymbosa var. corymbosa</name>
    <dbReference type="NCBI Taxonomy" id="529605"/>
    <lineage>
        <taxon>Eukaryota</taxon>
        <taxon>Viridiplantae</taxon>
        <taxon>Streptophyta</taxon>
        <taxon>Embryophyta</taxon>
        <taxon>Tracheophyta</taxon>
        <taxon>Spermatophyta</taxon>
        <taxon>Magnoliopsida</taxon>
        <taxon>eudicotyledons</taxon>
        <taxon>Gunneridae</taxon>
        <taxon>Pentapetalae</taxon>
        <taxon>asterids</taxon>
        <taxon>lamiids</taxon>
        <taxon>Gentianales</taxon>
        <taxon>Rubiaceae</taxon>
        <taxon>Rubioideae</taxon>
        <taxon>Spermacoceae</taxon>
        <taxon>Hedyotis-Oldenlandia complex</taxon>
        <taxon>Oldenlandia</taxon>
    </lineage>
</organism>
<keyword evidence="3" id="KW-1185">Reference proteome</keyword>
<sequence>MPSSASRGIPEVKLEEVAGYDLPDHIILLILKQFLPKSLLRSRCVSKYWLSMIDDSCFIKIRRIQSYGRPGGVKLLVGPLRSIRDGIFTDFLLVDEEGNKGFAVHPAGKDDDDYMPTCFDYEEAVEVKCGTNYNGGEVHPGGKIVMQVISLGPNGTNKNSWRHISHHVPEEEKTKGMRVFLYPYYKLYVYLKKEIYILVNYAHYAPAIMVFSVGEEKFRFIHLPEELEDMKVEE</sequence>
<dbReference type="SMART" id="SM00256">
    <property type="entry name" value="FBOX"/>
    <property type="match status" value="1"/>
</dbReference>
<dbReference type="InterPro" id="IPR036047">
    <property type="entry name" value="F-box-like_dom_sf"/>
</dbReference>
<dbReference type="SUPFAM" id="SSF81383">
    <property type="entry name" value="F-box domain"/>
    <property type="match status" value="1"/>
</dbReference>
<dbReference type="Gene3D" id="1.20.1280.50">
    <property type="match status" value="1"/>
</dbReference>
<evidence type="ECO:0000259" key="1">
    <source>
        <dbReference type="SMART" id="SM00256"/>
    </source>
</evidence>
<dbReference type="InterPro" id="IPR001810">
    <property type="entry name" value="F-box_dom"/>
</dbReference>
<gene>
    <name evidence="2" type="ORF">OLC1_LOCUS23814</name>
</gene>
<dbReference type="PANTHER" id="PTHR31672">
    <property type="entry name" value="BNACNNG10540D PROTEIN"/>
    <property type="match status" value="1"/>
</dbReference>
<dbReference type="Pfam" id="PF00646">
    <property type="entry name" value="F-box"/>
    <property type="match status" value="1"/>
</dbReference>
<dbReference type="Proteomes" id="UP001161247">
    <property type="component" value="Chromosome 9"/>
</dbReference>
<proteinExistence type="predicted"/>
<dbReference type="EMBL" id="OX459126">
    <property type="protein sequence ID" value="CAI9117815.1"/>
    <property type="molecule type" value="Genomic_DNA"/>
</dbReference>
<reference evidence="2" key="1">
    <citation type="submission" date="2023-03" db="EMBL/GenBank/DDBJ databases">
        <authorList>
            <person name="Julca I."/>
        </authorList>
    </citation>
    <scope>NUCLEOTIDE SEQUENCE</scope>
</reference>
<accession>A0AAV1EDK5</accession>